<dbReference type="AlphaFoldDB" id="L9UAR1"/>
<evidence type="ECO:0000259" key="1">
    <source>
        <dbReference type="Pfam" id="PF13302"/>
    </source>
</evidence>
<dbReference type="Proteomes" id="UP000011651">
    <property type="component" value="Unassembled WGS sequence"/>
</dbReference>
<dbReference type="InterPro" id="IPR000182">
    <property type="entry name" value="GNAT_dom"/>
</dbReference>
<feature type="domain" description="N-acetyltransferase" evidence="1">
    <location>
        <begin position="27"/>
        <end position="164"/>
    </location>
</feature>
<evidence type="ECO:0000313" key="2">
    <source>
        <dbReference type="EMBL" id="ELY21726.1"/>
    </source>
</evidence>
<dbReference type="PATRIC" id="fig|1204738.3.peg.1923"/>
<sequence length="209" mass="23675">MTTYRRYLSTHMAFIEPVTLSARGVKIVPLTLNHEAGLRAAAADGELWNLRITSVPAPDETHRYIDTALKAREEGHRFAFTVIEEASGTVLGSTSYHDILPDVKRVEIGYTWYAKRVQHTHVNTTCKLLLLTHAFETLGCNVVGWRTDNFNFASQRAIERLGAKKDGVIRGNVLRRDGTIRDTVMYSLHKGEWSEVRAHLDYLLSRPRA</sequence>
<dbReference type="Pfam" id="PF13302">
    <property type="entry name" value="Acetyltransf_3"/>
    <property type="match status" value="1"/>
</dbReference>
<dbReference type="PANTHER" id="PTHR43610:SF1">
    <property type="entry name" value="N-ACETYLTRANSFERASE DOMAIN-CONTAINING PROTEIN"/>
    <property type="match status" value="1"/>
</dbReference>
<reference evidence="2 3" key="1">
    <citation type="journal article" date="2013" name="Genome Announc.">
        <title>Draft Genome of the Marine Gammaproteobacterium Halomonas titanicae.</title>
        <authorList>
            <person name="Sanchez-Porro C."/>
            <person name="de la Haba R.R."/>
            <person name="Cruz-Hernandez N."/>
            <person name="Gonzalez J.M."/>
            <person name="Reyes-Guirao C."/>
            <person name="Navarro-Sampedro L."/>
            <person name="Carballo M."/>
            <person name="Ventosa A."/>
        </authorList>
    </citation>
    <scope>NUCLEOTIDE SEQUENCE [LARGE SCALE GENOMIC DNA]</scope>
    <source>
        <strain evidence="2 3">BH1</strain>
    </source>
</reference>
<comment type="caution">
    <text evidence="2">The sequence shown here is derived from an EMBL/GenBank/DDBJ whole genome shotgun (WGS) entry which is preliminary data.</text>
</comment>
<evidence type="ECO:0000313" key="3">
    <source>
        <dbReference type="Proteomes" id="UP000011651"/>
    </source>
</evidence>
<proteinExistence type="predicted"/>
<dbReference type="GO" id="GO:0016747">
    <property type="term" value="F:acyltransferase activity, transferring groups other than amino-acyl groups"/>
    <property type="evidence" value="ECO:0007669"/>
    <property type="project" value="InterPro"/>
</dbReference>
<organism evidence="2 3">
    <name type="scientific">Vreelandella titanicae BH1</name>
    <dbReference type="NCBI Taxonomy" id="1204738"/>
    <lineage>
        <taxon>Bacteria</taxon>
        <taxon>Pseudomonadati</taxon>
        <taxon>Pseudomonadota</taxon>
        <taxon>Gammaproteobacteria</taxon>
        <taxon>Oceanospirillales</taxon>
        <taxon>Halomonadaceae</taxon>
        <taxon>Vreelandella</taxon>
    </lineage>
</organism>
<protein>
    <submittedName>
        <fullName evidence="2">Acyl-CoA N-acyltransferase</fullName>
    </submittedName>
</protein>
<dbReference type="EMBL" id="AOPO01000004">
    <property type="protein sequence ID" value="ELY21726.1"/>
    <property type="molecule type" value="Genomic_DNA"/>
</dbReference>
<accession>L9UAR1</accession>
<dbReference type="InterPro" id="IPR016181">
    <property type="entry name" value="Acyl_CoA_acyltransferase"/>
</dbReference>
<name>L9UAR1_9GAMM</name>
<keyword evidence="2" id="KW-0808">Transferase</keyword>
<keyword evidence="2" id="KW-0012">Acyltransferase</keyword>
<gene>
    <name evidence="2" type="ORF">HALTITAN_1282</name>
</gene>
<dbReference type="SUPFAM" id="SSF55729">
    <property type="entry name" value="Acyl-CoA N-acyltransferases (Nat)"/>
    <property type="match status" value="1"/>
</dbReference>
<dbReference type="PANTHER" id="PTHR43610">
    <property type="entry name" value="BLL6696 PROTEIN"/>
    <property type="match status" value="1"/>
</dbReference>
<dbReference type="Gene3D" id="3.40.630.30">
    <property type="match status" value="1"/>
</dbReference>